<name>A0A8H6C6W3_9LECA</name>
<evidence type="ECO:0000313" key="1">
    <source>
        <dbReference type="EMBL" id="KAF6217771.1"/>
    </source>
</evidence>
<dbReference type="PANTHER" id="PTHR34414">
    <property type="entry name" value="HET DOMAIN-CONTAINING PROTEIN-RELATED"/>
    <property type="match status" value="1"/>
</dbReference>
<dbReference type="EMBL" id="JACCJB010000025">
    <property type="protein sequence ID" value="KAF6217771.1"/>
    <property type="molecule type" value="Genomic_DNA"/>
</dbReference>
<protein>
    <submittedName>
        <fullName evidence="1">Uncharacterized protein</fullName>
    </submittedName>
</protein>
<comment type="caution">
    <text evidence="1">The sequence shown here is derived from an EMBL/GenBank/DDBJ whole genome shotgun (WGS) entry which is preliminary data.</text>
</comment>
<gene>
    <name evidence="1" type="ORF">HO133_006598</name>
</gene>
<organism evidence="1 2">
    <name type="scientific">Letharia lupina</name>
    <dbReference type="NCBI Taxonomy" id="560253"/>
    <lineage>
        <taxon>Eukaryota</taxon>
        <taxon>Fungi</taxon>
        <taxon>Dikarya</taxon>
        <taxon>Ascomycota</taxon>
        <taxon>Pezizomycotina</taxon>
        <taxon>Lecanoromycetes</taxon>
        <taxon>OSLEUM clade</taxon>
        <taxon>Lecanoromycetidae</taxon>
        <taxon>Lecanorales</taxon>
        <taxon>Lecanorineae</taxon>
        <taxon>Parmeliaceae</taxon>
        <taxon>Letharia</taxon>
    </lineage>
</organism>
<dbReference type="PANTHER" id="PTHR34414:SF1">
    <property type="entry name" value="SUBTILISIN-LIKE SERINE PROTEASE"/>
    <property type="match status" value="1"/>
</dbReference>
<evidence type="ECO:0000313" key="2">
    <source>
        <dbReference type="Proteomes" id="UP000593566"/>
    </source>
</evidence>
<dbReference type="GeneID" id="59334999"/>
<reference evidence="1 2" key="1">
    <citation type="journal article" date="2020" name="Genomics">
        <title>Complete, high-quality genomes from long-read metagenomic sequencing of two wolf lichen thalli reveals enigmatic genome architecture.</title>
        <authorList>
            <person name="McKenzie S.K."/>
            <person name="Walston R.F."/>
            <person name="Allen J.L."/>
        </authorList>
    </citation>
    <scope>NUCLEOTIDE SEQUENCE [LARGE SCALE GENOMIC DNA]</scope>
    <source>
        <strain evidence="1">WasteWater1</strain>
    </source>
</reference>
<sequence>MSPPFAEAHIRLTRYTHGISTMLFDFLNNDILTLDLDRMAPNLWLMDTPSGSHISPLHNQKIKSRKIVITEDPGLHLVSSDNRVFIKPFPPYLQFLYLLGKILDRAEFNILPVHIPTSQDIRIGSITTLELR</sequence>
<dbReference type="AlphaFoldDB" id="A0A8H6C6W3"/>
<dbReference type="Pfam" id="PF20246">
    <property type="entry name" value="DUF6601"/>
    <property type="match status" value="1"/>
</dbReference>
<dbReference type="Proteomes" id="UP000593566">
    <property type="component" value="Unassembled WGS sequence"/>
</dbReference>
<proteinExistence type="predicted"/>
<dbReference type="InterPro" id="IPR046536">
    <property type="entry name" value="DUF6601"/>
</dbReference>
<keyword evidence="2" id="KW-1185">Reference proteome</keyword>
<dbReference type="RefSeq" id="XP_037147206.1">
    <property type="nucleotide sequence ID" value="XM_037297496.1"/>
</dbReference>
<accession>A0A8H6C6W3</accession>